<reference evidence="2 3" key="1">
    <citation type="journal article" date="2025" name="Microbiol. Resour. Announc.">
        <title>Draft genome sequences for Neonectria magnoliae and Neonectria punicea, canker pathogens of Liriodendron tulipifera and Acer saccharum in West Virginia.</title>
        <authorList>
            <person name="Petronek H.M."/>
            <person name="Kasson M.T."/>
            <person name="Metheny A.M."/>
            <person name="Stauder C.M."/>
            <person name="Lovett B."/>
            <person name="Lynch S.C."/>
            <person name="Garnas J.R."/>
            <person name="Kasson L.R."/>
            <person name="Stajich J.E."/>
        </authorList>
    </citation>
    <scope>NUCLEOTIDE SEQUENCE [LARGE SCALE GENOMIC DNA]</scope>
    <source>
        <strain evidence="2 3">NRRL 64651</strain>
    </source>
</reference>
<feature type="region of interest" description="Disordered" evidence="1">
    <location>
        <begin position="158"/>
        <end position="206"/>
    </location>
</feature>
<dbReference type="EMBL" id="JAZAVK010000026">
    <property type="protein sequence ID" value="KAK7429749.1"/>
    <property type="molecule type" value="Genomic_DNA"/>
</dbReference>
<evidence type="ECO:0000313" key="3">
    <source>
        <dbReference type="Proteomes" id="UP001498421"/>
    </source>
</evidence>
<comment type="caution">
    <text evidence="2">The sequence shown here is derived from an EMBL/GenBank/DDBJ whole genome shotgun (WGS) entry which is preliminary data.</text>
</comment>
<name>A0ABR1I942_9HYPO</name>
<keyword evidence="3" id="KW-1185">Reference proteome</keyword>
<accession>A0ABR1I942</accession>
<protein>
    <submittedName>
        <fullName evidence="2">Uncharacterized protein</fullName>
    </submittedName>
</protein>
<proteinExistence type="predicted"/>
<gene>
    <name evidence="2" type="ORF">QQZ08_003775</name>
</gene>
<dbReference type="Proteomes" id="UP001498421">
    <property type="component" value="Unassembled WGS sequence"/>
</dbReference>
<feature type="compositionally biased region" description="Polar residues" evidence="1">
    <location>
        <begin position="89"/>
        <end position="103"/>
    </location>
</feature>
<evidence type="ECO:0000313" key="2">
    <source>
        <dbReference type="EMBL" id="KAK7429749.1"/>
    </source>
</evidence>
<organism evidence="2 3">
    <name type="scientific">Neonectria magnoliae</name>
    <dbReference type="NCBI Taxonomy" id="2732573"/>
    <lineage>
        <taxon>Eukaryota</taxon>
        <taxon>Fungi</taxon>
        <taxon>Dikarya</taxon>
        <taxon>Ascomycota</taxon>
        <taxon>Pezizomycotina</taxon>
        <taxon>Sordariomycetes</taxon>
        <taxon>Hypocreomycetidae</taxon>
        <taxon>Hypocreales</taxon>
        <taxon>Nectriaceae</taxon>
        <taxon>Neonectria</taxon>
    </lineage>
</organism>
<sequence length="231" mass="24638">MLVLSPQSRFSADDCYDLVVRLPRAKTDSLHTWAPASFPEEENQTTLRYIVQNDDDIEDPATVVYQPRSHTGTTAPSYLVRSGAPAPSSRMTQQHGETEVPSSSAIRRYNNGQKGHEMAHFLEDYSANPFNPLYVGSSLASQLGGNSSEDWASQFLQESAQRSQAGVVGSETGRGSGPPESSIPQAGNGGWHVASGTGSVEGGNAIGADGYEEMAQAALMLQAIGQDFRAS</sequence>
<evidence type="ECO:0000256" key="1">
    <source>
        <dbReference type="SAM" id="MobiDB-lite"/>
    </source>
</evidence>
<feature type="region of interest" description="Disordered" evidence="1">
    <location>
        <begin position="82"/>
        <end position="103"/>
    </location>
</feature>